<organism evidence="2 3">
    <name type="scientific">Dendrothele bispora (strain CBS 962.96)</name>
    <dbReference type="NCBI Taxonomy" id="1314807"/>
    <lineage>
        <taxon>Eukaryota</taxon>
        <taxon>Fungi</taxon>
        <taxon>Dikarya</taxon>
        <taxon>Basidiomycota</taxon>
        <taxon>Agaricomycotina</taxon>
        <taxon>Agaricomycetes</taxon>
        <taxon>Agaricomycetidae</taxon>
        <taxon>Agaricales</taxon>
        <taxon>Agaricales incertae sedis</taxon>
        <taxon>Dendrothele</taxon>
    </lineage>
</organism>
<feature type="domain" description="Heterokaryon incompatibility" evidence="1">
    <location>
        <begin position="2"/>
        <end position="72"/>
    </location>
</feature>
<accession>A0A4V4HGB5</accession>
<dbReference type="Proteomes" id="UP000297245">
    <property type="component" value="Unassembled WGS sequence"/>
</dbReference>
<name>A0A4V4HGB5_DENBC</name>
<dbReference type="InterPro" id="IPR010730">
    <property type="entry name" value="HET"/>
</dbReference>
<sequence length="152" mass="17837">MLRTKVKNACAYVRKYKFDWIWIDTCCIDKSSSAELSEALNSMYKYYAEARVCIVYLNDLEKSSNKATELLSRLKECKWFTRGWTLQKLIAPRYMVFLDQEWERVSTRFTLRHFISEVTSIPVNVFEGPALDDEKSQLGNYSIAQRMSWAAS</sequence>
<dbReference type="OrthoDB" id="194358at2759"/>
<dbReference type="PANTHER" id="PTHR10622:SF10">
    <property type="entry name" value="HET DOMAIN-CONTAINING PROTEIN"/>
    <property type="match status" value="1"/>
</dbReference>
<gene>
    <name evidence="2" type="ORF">K435DRAFT_885434</name>
</gene>
<dbReference type="EMBL" id="ML179141">
    <property type="protein sequence ID" value="THU98185.1"/>
    <property type="molecule type" value="Genomic_DNA"/>
</dbReference>
<proteinExistence type="predicted"/>
<reference evidence="2 3" key="1">
    <citation type="journal article" date="2019" name="Nat. Ecol. Evol.">
        <title>Megaphylogeny resolves global patterns of mushroom evolution.</title>
        <authorList>
            <person name="Varga T."/>
            <person name="Krizsan K."/>
            <person name="Foldi C."/>
            <person name="Dima B."/>
            <person name="Sanchez-Garcia M."/>
            <person name="Sanchez-Ramirez S."/>
            <person name="Szollosi G.J."/>
            <person name="Szarkandi J.G."/>
            <person name="Papp V."/>
            <person name="Albert L."/>
            <person name="Andreopoulos W."/>
            <person name="Angelini C."/>
            <person name="Antonin V."/>
            <person name="Barry K.W."/>
            <person name="Bougher N.L."/>
            <person name="Buchanan P."/>
            <person name="Buyck B."/>
            <person name="Bense V."/>
            <person name="Catcheside P."/>
            <person name="Chovatia M."/>
            <person name="Cooper J."/>
            <person name="Damon W."/>
            <person name="Desjardin D."/>
            <person name="Finy P."/>
            <person name="Geml J."/>
            <person name="Haridas S."/>
            <person name="Hughes K."/>
            <person name="Justo A."/>
            <person name="Karasinski D."/>
            <person name="Kautmanova I."/>
            <person name="Kiss B."/>
            <person name="Kocsube S."/>
            <person name="Kotiranta H."/>
            <person name="LaButti K.M."/>
            <person name="Lechner B.E."/>
            <person name="Liimatainen K."/>
            <person name="Lipzen A."/>
            <person name="Lukacs Z."/>
            <person name="Mihaltcheva S."/>
            <person name="Morgado L.N."/>
            <person name="Niskanen T."/>
            <person name="Noordeloos M.E."/>
            <person name="Ohm R.A."/>
            <person name="Ortiz-Santana B."/>
            <person name="Ovrebo C."/>
            <person name="Racz N."/>
            <person name="Riley R."/>
            <person name="Savchenko A."/>
            <person name="Shiryaev A."/>
            <person name="Soop K."/>
            <person name="Spirin V."/>
            <person name="Szebenyi C."/>
            <person name="Tomsovsky M."/>
            <person name="Tulloss R.E."/>
            <person name="Uehling J."/>
            <person name="Grigoriev I.V."/>
            <person name="Vagvolgyi C."/>
            <person name="Papp T."/>
            <person name="Martin F.M."/>
            <person name="Miettinen O."/>
            <person name="Hibbett D.S."/>
            <person name="Nagy L.G."/>
        </authorList>
    </citation>
    <scope>NUCLEOTIDE SEQUENCE [LARGE SCALE GENOMIC DNA]</scope>
    <source>
        <strain evidence="2 3">CBS 962.96</strain>
    </source>
</reference>
<evidence type="ECO:0000259" key="1">
    <source>
        <dbReference type="Pfam" id="PF06985"/>
    </source>
</evidence>
<dbReference type="AlphaFoldDB" id="A0A4V4HGB5"/>
<evidence type="ECO:0000313" key="2">
    <source>
        <dbReference type="EMBL" id="THU98185.1"/>
    </source>
</evidence>
<protein>
    <recommendedName>
        <fullName evidence="1">Heterokaryon incompatibility domain-containing protein</fullName>
    </recommendedName>
</protein>
<keyword evidence="3" id="KW-1185">Reference proteome</keyword>
<dbReference type="Pfam" id="PF06985">
    <property type="entry name" value="HET"/>
    <property type="match status" value="1"/>
</dbReference>
<dbReference type="PANTHER" id="PTHR10622">
    <property type="entry name" value="HET DOMAIN-CONTAINING PROTEIN"/>
    <property type="match status" value="1"/>
</dbReference>
<evidence type="ECO:0000313" key="3">
    <source>
        <dbReference type="Proteomes" id="UP000297245"/>
    </source>
</evidence>